<dbReference type="SUPFAM" id="SSF51735">
    <property type="entry name" value="NAD(P)-binding Rossmann-fold domains"/>
    <property type="match status" value="1"/>
</dbReference>
<dbReference type="CDD" id="cd05237">
    <property type="entry name" value="UDP_invert_4-6DH_SDR_e"/>
    <property type="match status" value="1"/>
</dbReference>
<dbReference type="Pfam" id="PF02719">
    <property type="entry name" value="Polysacc_synt_2"/>
    <property type="match status" value="1"/>
</dbReference>
<evidence type="ECO:0000256" key="1">
    <source>
        <dbReference type="ARBA" id="ARBA00007430"/>
    </source>
</evidence>
<reference evidence="3" key="1">
    <citation type="submission" date="2018-05" db="EMBL/GenBank/DDBJ databases">
        <authorList>
            <person name="Lanie J.A."/>
            <person name="Ng W.-L."/>
            <person name="Kazmierczak K.M."/>
            <person name="Andrzejewski T.M."/>
            <person name="Davidsen T.M."/>
            <person name="Wayne K.J."/>
            <person name="Tettelin H."/>
            <person name="Glass J.I."/>
            <person name="Rusch D."/>
            <person name="Podicherti R."/>
            <person name="Tsui H.-C.T."/>
            <person name="Winkler M.E."/>
        </authorList>
    </citation>
    <scope>NUCLEOTIDE SEQUENCE</scope>
</reference>
<dbReference type="Gene3D" id="3.40.50.720">
    <property type="entry name" value="NAD(P)-binding Rossmann-like Domain"/>
    <property type="match status" value="2"/>
</dbReference>
<accession>A0A382FB09</accession>
<organism evidence="3">
    <name type="scientific">marine metagenome</name>
    <dbReference type="NCBI Taxonomy" id="408172"/>
    <lineage>
        <taxon>unclassified sequences</taxon>
        <taxon>metagenomes</taxon>
        <taxon>ecological metagenomes</taxon>
    </lineage>
</organism>
<sequence>VLLALPRVKYEQRKKILQQIRLLKVGVRVLPTADQLMRGTADASQLQEVDIADLLGRDEITPDEELLNQDIKGRNILVTGAGGSIGSELCQEILRDSPKILVLLELNEYALYQAELTFRRSSSIPIVPCLGSVHDSALVKNLLIKYKIQTVYHAAAYKHVPLVEENPLEGLRNNALGTQSLIEKCIEADVSSFVLVSTDKAVRPTNVMGASKRIAEMIVQHTARCFPERKLGIVRFGNVLDSSGSVVPLFREQINKRLPITVTHPEITRYFMSIGEAARLVIQAGAMSRNGEVFLLDMGEPVRIHDLALQMIELSGLIPEKDIPLQFTGLRPGEKLYEELLIDPAQSQPTKHPRIFSSEEPLPDAKVLQKEIGLLTEAVAQCDLSSAIDSMKRLVPEYNPINGQ</sequence>
<evidence type="ECO:0000259" key="2">
    <source>
        <dbReference type="Pfam" id="PF02719"/>
    </source>
</evidence>
<feature type="non-terminal residue" evidence="3">
    <location>
        <position position="1"/>
    </location>
</feature>
<feature type="domain" description="Polysaccharide biosynthesis protein CapD-like" evidence="2">
    <location>
        <begin position="76"/>
        <end position="358"/>
    </location>
</feature>
<comment type="similarity">
    <text evidence="1">Belongs to the polysaccharide synthase family.</text>
</comment>
<dbReference type="AlphaFoldDB" id="A0A382FB09"/>
<protein>
    <recommendedName>
        <fullName evidence="2">Polysaccharide biosynthesis protein CapD-like domain-containing protein</fullName>
    </recommendedName>
</protein>
<dbReference type="InterPro" id="IPR051203">
    <property type="entry name" value="Polysaccharide_Synthase-Rel"/>
</dbReference>
<dbReference type="PANTHER" id="PTHR43318">
    <property type="entry name" value="UDP-N-ACETYLGLUCOSAMINE 4,6-DEHYDRATASE"/>
    <property type="match status" value="1"/>
</dbReference>
<proteinExistence type="inferred from homology"/>
<dbReference type="PANTHER" id="PTHR43318:SF1">
    <property type="entry name" value="POLYSACCHARIDE BIOSYNTHESIS PROTEIN EPSC-RELATED"/>
    <property type="match status" value="1"/>
</dbReference>
<dbReference type="InterPro" id="IPR003869">
    <property type="entry name" value="Polysac_CapD-like"/>
</dbReference>
<dbReference type="InterPro" id="IPR036291">
    <property type="entry name" value="NAD(P)-bd_dom_sf"/>
</dbReference>
<evidence type="ECO:0000313" key="3">
    <source>
        <dbReference type="EMBL" id="SVB59859.1"/>
    </source>
</evidence>
<gene>
    <name evidence="3" type="ORF">METZ01_LOCUS212713</name>
</gene>
<dbReference type="EMBL" id="UINC01048831">
    <property type="protein sequence ID" value="SVB59859.1"/>
    <property type="molecule type" value="Genomic_DNA"/>
</dbReference>
<name>A0A382FB09_9ZZZZ</name>